<comment type="caution">
    <text evidence="4">The sequence shown here is derived from an EMBL/GenBank/DDBJ whole genome shotgun (WGS) entry which is preliminary data.</text>
</comment>
<dbReference type="SMART" id="SM00248">
    <property type="entry name" value="ANK"/>
    <property type="match status" value="4"/>
</dbReference>
<reference evidence="4 5" key="1">
    <citation type="journal article" date="2021" name="BMC Biol.">
        <title>Horizontally acquired antibacterial genes associated with adaptive radiation of ladybird beetles.</title>
        <authorList>
            <person name="Li H.S."/>
            <person name="Tang X.F."/>
            <person name="Huang Y.H."/>
            <person name="Xu Z.Y."/>
            <person name="Chen M.L."/>
            <person name="Du X.Y."/>
            <person name="Qiu B.Y."/>
            <person name="Chen P.T."/>
            <person name="Zhang W."/>
            <person name="Slipinski A."/>
            <person name="Escalona H.E."/>
            <person name="Waterhouse R.M."/>
            <person name="Zwick A."/>
            <person name="Pang H."/>
        </authorList>
    </citation>
    <scope>NUCLEOTIDE SEQUENCE [LARGE SCALE GENOMIC DNA]</scope>
    <source>
        <strain evidence="4">SYSU2018</strain>
    </source>
</reference>
<gene>
    <name evidence="4" type="ORF">HHI36_012566</name>
</gene>
<dbReference type="InterPro" id="IPR002110">
    <property type="entry name" value="Ankyrin_rpt"/>
</dbReference>
<dbReference type="Gene3D" id="1.25.40.20">
    <property type="entry name" value="Ankyrin repeat-containing domain"/>
    <property type="match status" value="1"/>
</dbReference>
<name>A0ABD2NET0_9CUCU</name>
<dbReference type="EMBL" id="JABFTP020000103">
    <property type="protein sequence ID" value="KAL3277216.1"/>
    <property type="molecule type" value="Genomic_DNA"/>
</dbReference>
<dbReference type="PANTHER" id="PTHR24171">
    <property type="entry name" value="ANKYRIN REPEAT DOMAIN-CONTAINING PROTEIN 39-RELATED"/>
    <property type="match status" value="1"/>
</dbReference>
<dbReference type="InterPro" id="IPR036770">
    <property type="entry name" value="Ankyrin_rpt-contain_sf"/>
</dbReference>
<dbReference type="AlphaFoldDB" id="A0ABD2NET0"/>
<accession>A0ABD2NET0</accession>
<keyword evidence="1" id="KW-0677">Repeat</keyword>
<feature type="repeat" description="ANK" evidence="3">
    <location>
        <begin position="96"/>
        <end position="128"/>
    </location>
</feature>
<proteinExistence type="predicted"/>
<dbReference type="Proteomes" id="UP001516400">
    <property type="component" value="Unassembled WGS sequence"/>
</dbReference>
<dbReference type="Pfam" id="PF12796">
    <property type="entry name" value="Ank_2"/>
    <property type="match status" value="1"/>
</dbReference>
<dbReference type="SUPFAM" id="SSF48403">
    <property type="entry name" value="Ankyrin repeat"/>
    <property type="match status" value="1"/>
</dbReference>
<organism evidence="4 5">
    <name type="scientific">Cryptolaemus montrouzieri</name>
    <dbReference type="NCBI Taxonomy" id="559131"/>
    <lineage>
        <taxon>Eukaryota</taxon>
        <taxon>Metazoa</taxon>
        <taxon>Ecdysozoa</taxon>
        <taxon>Arthropoda</taxon>
        <taxon>Hexapoda</taxon>
        <taxon>Insecta</taxon>
        <taxon>Pterygota</taxon>
        <taxon>Neoptera</taxon>
        <taxon>Endopterygota</taxon>
        <taxon>Coleoptera</taxon>
        <taxon>Polyphaga</taxon>
        <taxon>Cucujiformia</taxon>
        <taxon>Coccinelloidea</taxon>
        <taxon>Coccinellidae</taxon>
        <taxon>Scymninae</taxon>
        <taxon>Scymnini</taxon>
        <taxon>Cryptolaemus</taxon>
    </lineage>
</organism>
<sequence>MGSLEDSEELFPIEYGVPTIAFAYDDPLSYSGVIKAVILDDLELLQELVSQGKSARIVDNHGNTPLHIAAYRATNLELIKYLLSLEEVDINARNHYGHTPLLLSVLKSKETSAYILIKTGADVNIASNEDITPLHHSVRFSTKLSEALILAGAIIDQIDYDKDTALHDTIVFGNMETLCMLLYYGADTSIKIQLVSHLSCKA</sequence>
<feature type="repeat" description="ANK" evidence="3">
    <location>
        <begin position="61"/>
        <end position="84"/>
    </location>
</feature>
<keyword evidence="5" id="KW-1185">Reference proteome</keyword>
<evidence type="ECO:0000313" key="5">
    <source>
        <dbReference type="Proteomes" id="UP001516400"/>
    </source>
</evidence>
<evidence type="ECO:0008006" key="6">
    <source>
        <dbReference type="Google" id="ProtNLM"/>
    </source>
</evidence>
<dbReference type="Pfam" id="PF00023">
    <property type="entry name" value="Ank"/>
    <property type="match status" value="1"/>
</dbReference>
<dbReference type="PROSITE" id="PS50088">
    <property type="entry name" value="ANK_REPEAT"/>
    <property type="match status" value="2"/>
</dbReference>
<evidence type="ECO:0000313" key="4">
    <source>
        <dbReference type="EMBL" id="KAL3277216.1"/>
    </source>
</evidence>
<evidence type="ECO:0000256" key="2">
    <source>
        <dbReference type="ARBA" id="ARBA00023043"/>
    </source>
</evidence>
<keyword evidence="2 3" id="KW-0040">ANK repeat</keyword>
<protein>
    <recommendedName>
        <fullName evidence="6">Ankyrin repeat protein</fullName>
    </recommendedName>
</protein>
<evidence type="ECO:0000256" key="1">
    <source>
        <dbReference type="ARBA" id="ARBA00022737"/>
    </source>
</evidence>
<dbReference type="PANTHER" id="PTHR24171:SF9">
    <property type="entry name" value="ANKYRIN REPEAT DOMAIN-CONTAINING PROTEIN 39"/>
    <property type="match status" value="1"/>
</dbReference>
<evidence type="ECO:0000256" key="3">
    <source>
        <dbReference type="PROSITE-ProRule" id="PRU00023"/>
    </source>
</evidence>
<dbReference type="PROSITE" id="PS50297">
    <property type="entry name" value="ANK_REP_REGION"/>
    <property type="match status" value="2"/>
</dbReference>